<name>A0A554VCD3_9FLAO</name>
<dbReference type="GO" id="GO:0005524">
    <property type="term" value="F:ATP binding"/>
    <property type="evidence" value="ECO:0007669"/>
    <property type="project" value="UniProtKB-KW"/>
</dbReference>
<feature type="compositionally biased region" description="Basic and acidic residues" evidence="1">
    <location>
        <begin position="251"/>
        <end position="261"/>
    </location>
</feature>
<proteinExistence type="predicted"/>
<protein>
    <submittedName>
        <fullName evidence="3">ATP-binding protein</fullName>
    </submittedName>
</protein>
<feature type="domain" description="Endonuclease GajA/Old nuclease/RecF-like AAA" evidence="2">
    <location>
        <begin position="1"/>
        <end position="385"/>
    </location>
</feature>
<keyword evidence="3" id="KW-0067">ATP-binding</keyword>
<organism evidence="3 4">
    <name type="scientific">Aquimarina algiphila</name>
    <dbReference type="NCBI Taxonomy" id="2047982"/>
    <lineage>
        <taxon>Bacteria</taxon>
        <taxon>Pseudomonadati</taxon>
        <taxon>Bacteroidota</taxon>
        <taxon>Flavobacteriia</taxon>
        <taxon>Flavobacteriales</taxon>
        <taxon>Flavobacteriaceae</taxon>
        <taxon>Aquimarina</taxon>
    </lineage>
</organism>
<feature type="compositionally biased region" description="Acidic residues" evidence="1">
    <location>
        <begin position="107"/>
        <end position="121"/>
    </location>
</feature>
<dbReference type="PANTHER" id="PTHR43581:SF4">
    <property type="entry name" value="ATP_GTP PHOSPHATASE"/>
    <property type="match status" value="1"/>
</dbReference>
<evidence type="ECO:0000256" key="1">
    <source>
        <dbReference type="SAM" id="MobiDB-lite"/>
    </source>
</evidence>
<dbReference type="InterPro" id="IPR027417">
    <property type="entry name" value="P-loop_NTPase"/>
</dbReference>
<evidence type="ECO:0000259" key="2">
    <source>
        <dbReference type="Pfam" id="PF13175"/>
    </source>
</evidence>
<reference evidence="3 4" key="1">
    <citation type="submission" date="2019-07" db="EMBL/GenBank/DDBJ databases">
        <title>The draft genome sequence of Aquimarina algiphila M91.</title>
        <authorList>
            <person name="Meng X."/>
        </authorList>
    </citation>
    <scope>NUCLEOTIDE SEQUENCE [LARGE SCALE GENOMIC DNA]</scope>
    <source>
        <strain evidence="3 4">M91</strain>
    </source>
</reference>
<sequence>MQLIKYKVHKFRSIKGTDWIDIDQWACFVGVNESGKTNLLLPLWRFNPADNATKIDLLHDYPRDEFSEINGEKSERLDEPFIEVLFNISASEVETFENYYSERTIATEDDTASTENSEGEEDAKREPEKYGITNYLLIKKDYNGNFYIHLANENGEQMSPDIDSDVTNEVFKKICQHIPKFVYYSEYGNLDSDLYLPHVKDNLNRITELTDKERMKARTLKILFSHLKLDPDEIMELGSENYPNNNPAQKTPEKIKEESRKKQERYAKLDSAATKLTKEFREWWNQGNYIFSFNADGNYFRIFVSDSERPEKIELESRSKGLQWFFSFFLVFLAESEDNHKNCILLLDEPGLSLHPNAQSDLILFFNQLSNKNQLLYTTHLPFLVDHNNLDKVKAVYSENGLTQSSNDLGKADKERKAIQPVNAAIGITAAHSLLVGCDIVIVEGVSDQFYLTMIKNHLISKGEFQPKKEMVFIPVGGAKGVKPVVSIIQGTKGELPYTLLDSDQTGKQFQKSLNSGFYSKEKNKVIETDTFTGKEGSEIEDLFPIDRMVDSFDRIFRPDDDIEVEDFDSEKPIIPQLEEFAENAGITLELGWKVEISKKIKQRFDGDVPDEIEKQWIKLFETLK</sequence>
<dbReference type="AlphaFoldDB" id="A0A554VCD3"/>
<dbReference type="OrthoDB" id="9810873at2"/>
<dbReference type="Pfam" id="PF13175">
    <property type="entry name" value="AAA_15"/>
    <property type="match status" value="1"/>
</dbReference>
<comment type="caution">
    <text evidence="3">The sequence shown here is derived from an EMBL/GenBank/DDBJ whole genome shotgun (WGS) entry which is preliminary data.</text>
</comment>
<dbReference type="PANTHER" id="PTHR43581">
    <property type="entry name" value="ATP/GTP PHOSPHATASE"/>
    <property type="match status" value="1"/>
</dbReference>
<dbReference type="EMBL" id="VLNR01000082">
    <property type="protein sequence ID" value="TSE04367.1"/>
    <property type="molecule type" value="Genomic_DNA"/>
</dbReference>
<keyword evidence="3" id="KW-0547">Nucleotide-binding</keyword>
<feature type="region of interest" description="Disordered" evidence="1">
    <location>
        <begin position="236"/>
        <end position="261"/>
    </location>
</feature>
<dbReference type="RefSeq" id="WP_143918544.1">
    <property type="nucleotide sequence ID" value="NZ_CANMXV010000057.1"/>
</dbReference>
<evidence type="ECO:0000313" key="3">
    <source>
        <dbReference type="EMBL" id="TSE04367.1"/>
    </source>
</evidence>
<accession>A0A554VCD3</accession>
<dbReference type="InterPro" id="IPR041685">
    <property type="entry name" value="AAA_GajA/Old/RecF-like"/>
</dbReference>
<gene>
    <name evidence="3" type="ORF">FOF46_26440</name>
</gene>
<dbReference type="SUPFAM" id="SSF52540">
    <property type="entry name" value="P-loop containing nucleoside triphosphate hydrolases"/>
    <property type="match status" value="1"/>
</dbReference>
<dbReference type="Gene3D" id="3.40.50.300">
    <property type="entry name" value="P-loop containing nucleotide triphosphate hydrolases"/>
    <property type="match status" value="1"/>
</dbReference>
<feature type="region of interest" description="Disordered" evidence="1">
    <location>
        <begin position="104"/>
        <end position="126"/>
    </location>
</feature>
<evidence type="ECO:0000313" key="4">
    <source>
        <dbReference type="Proteomes" id="UP000318833"/>
    </source>
</evidence>
<dbReference type="Proteomes" id="UP000318833">
    <property type="component" value="Unassembled WGS sequence"/>
</dbReference>
<dbReference type="InterPro" id="IPR051396">
    <property type="entry name" value="Bact_Antivir_Def_Nuclease"/>
</dbReference>
<keyword evidence="4" id="KW-1185">Reference proteome</keyword>